<dbReference type="GO" id="GO:0015031">
    <property type="term" value="P:protein transport"/>
    <property type="evidence" value="ECO:0007669"/>
    <property type="project" value="UniProtKB-KW"/>
</dbReference>
<evidence type="ECO:0000256" key="8">
    <source>
        <dbReference type="ARBA" id="ARBA00022927"/>
    </source>
</evidence>
<evidence type="ECO:0000256" key="7">
    <source>
        <dbReference type="ARBA" id="ARBA00022490"/>
    </source>
</evidence>
<accession>A0AAW1AUG8</accession>
<organism evidence="12 13">
    <name type="scientific">Crotalus adamanteus</name>
    <name type="common">Eastern diamondback rattlesnake</name>
    <dbReference type="NCBI Taxonomy" id="8729"/>
    <lineage>
        <taxon>Eukaryota</taxon>
        <taxon>Metazoa</taxon>
        <taxon>Chordata</taxon>
        <taxon>Craniata</taxon>
        <taxon>Vertebrata</taxon>
        <taxon>Euteleostomi</taxon>
        <taxon>Lepidosauria</taxon>
        <taxon>Squamata</taxon>
        <taxon>Bifurcata</taxon>
        <taxon>Unidentata</taxon>
        <taxon>Episquamata</taxon>
        <taxon>Toxicofera</taxon>
        <taxon>Serpentes</taxon>
        <taxon>Colubroidea</taxon>
        <taxon>Viperidae</taxon>
        <taxon>Crotalinae</taxon>
        <taxon>Crotalus</taxon>
    </lineage>
</organism>
<name>A0AAW1AUG8_CROAD</name>
<evidence type="ECO:0000313" key="13">
    <source>
        <dbReference type="Proteomes" id="UP001474421"/>
    </source>
</evidence>
<dbReference type="PANTHER" id="PTHR31196">
    <property type="entry name" value="RNA POLYMERASE II NUCLEAR LOCALIZATION PROTEIN SLC7A6OS-RELATED"/>
    <property type="match status" value="1"/>
</dbReference>
<feature type="domain" description="Transcription factor Iwr1" evidence="11">
    <location>
        <begin position="259"/>
        <end position="321"/>
    </location>
</feature>
<evidence type="ECO:0000256" key="4">
    <source>
        <dbReference type="ARBA" id="ARBA00010218"/>
    </source>
</evidence>
<evidence type="ECO:0000256" key="1">
    <source>
        <dbReference type="ARBA" id="ARBA00003202"/>
    </source>
</evidence>
<dbReference type="GO" id="GO:0032502">
    <property type="term" value="P:developmental process"/>
    <property type="evidence" value="ECO:0007669"/>
    <property type="project" value="TreeGrafter"/>
</dbReference>
<dbReference type="PANTHER" id="PTHR31196:SF2">
    <property type="entry name" value="RNA POLYMERASE II NUCLEAR LOCALIZATION PROTEIN SLC7A6OS-RELATED"/>
    <property type="match status" value="1"/>
</dbReference>
<feature type="region of interest" description="Disordered" evidence="10">
    <location>
        <begin position="302"/>
        <end position="343"/>
    </location>
</feature>
<dbReference type="Proteomes" id="UP001474421">
    <property type="component" value="Unassembled WGS sequence"/>
</dbReference>
<sequence>MASSDGAAIYVIRSQPPICGRTGRHGKRNGESSHSALRVERPGLVAMETGAVLRVKRKRRGPLPAEALVLACKRFRLEAGAAAEASAAASPGEGEVEKTLFKLVATVNSEAEPVDKYIREAFTQQKGGQILRPALGSAKRIIQDLRSSKQAKRQESRYRLITSLRPNLSDGENAVLGANEKESDEKKPSSISEKDKNDGSLGFQFFDIIQEEDVENDTPAAHLQKSHPDVILCNAVEMIRERLTVSDNSKEAEGCLNQEEYVYDIYCTETAAPGWIENILSVQPYTQEFDLGDEEQFPEEIYEDEDDENNENNWRNDYPDENEFLDEDEESEKNSGDTSDEDCGCIRRSWEKYESEVLRECEYDGIKELDSE</sequence>
<comment type="subcellular location">
    <subcellularLocation>
        <location evidence="3">Cytoplasm</location>
    </subcellularLocation>
    <subcellularLocation>
        <location evidence="2">Nucleus</location>
    </subcellularLocation>
</comment>
<keyword evidence="6" id="KW-0813">Transport</keyword>
<dbReference type="AlphaFoldDB" id="A0AAW1AUG8"/>
<keyword evidence="8" id="KW-0653">Protein transport</keyword>
<evidence type="ECO:0000256" key="6">
    <source>
        <dbReference type="ARBA" id="ARBA00022448"/>
    </source>
</evidence>
<comment type="caution">
    <text evidence="12">The sequence shown here is derived from an EMBL/GenBank/DDBJ whole genome shotgun (WGS) entry which is preliminary data.</text>
</comment>
<evidence type="ECO:0000256" key="2">
    <source>
        <dbReference type="ARBA" id="ARBA00004123"/>
    </source>
</evidence>
<comment type="function">
    <text evidence="1">Directs RNA polymerase II nuclear import.</text>
</comment>
<keyword evidence="13" id="KW-1185">Reference proteome</keyword>
<dbReference type="InterPro" id="IPR013883">
    <property type="entry name" value="TF_Iwr1_dom"/>
</dbReference>
<gene>
    <name evidence="12" type="ORF">NXF25_016936</name>
</gene>
<reference evidence="12 13" key="1">
    <citation type="journal article" date="2024" name="Proc. Natl. Acad. Sci. U.S.A.">
        <title>The genetic regulatory architecture and epigenomic basis for age-related changes in rattlesnake venom.</title>
        <authorList>
            <person name="Hogan M.P."/>
            <person name="Holding M.L."/>
            <person name="Nystrom G.S."/>
            <person name="Colston T.J."/>
            <person name="Bartlett D.A."/>
            <person name="Mason A.J."/>
            <person name="Ellsworth S.A."/>
            <person name="Rautsaw R.M."/>
            <person name="Lawrence K.C."/>
            <person name="Strickland J.L."/>
            <person name="He B."/>
            <person name="Fraser P."/>
            <person name="Margres M.J."/>
            <person name="Gilbert D.M."/>
            <person name="Gibbs H.L."/>
            <person name="Parkinson C.L."/>
            <person name="Rokyta D.R."/>
        </authorList>
    </citation>
    <scope>NUCLEOTIDE SEQUENCE [LARGE SCALE GENOMIC DNA]</scope>
    <source>
        <strain evidence="12">DRR0105</strain>
    </source>
</reference>
<dbReference type="InterPro" id="IPR040218">
    <property type="entry name" value="SLC7A6OS"/>
</dbReference>
<dbReference type="GO" id="GO:0005737">
    <property type="term" value="C:cytoplasm"/>
    <property type="evidence" value="ECO:0007669"/>
    <property type="project" value="UniProtKB-SubCell"/>
</dbReference>
<evidence type="ECO:0000256" key="9">
    <source>
        <dbReference type="ARBA" id="ARBA00023242"/>
    </source>
</evidence>
<keyword evidence="9" id="KW-0539">Nucleus</keyword>
<evidence type="ECO:0000259" key="11">
    <source>
        <dbReference type="Pfam" id="PF08574"/>
    </source>
</evidence>
<keyword evidence="7" id="KW-0963">Cytoplasm</keyword>
<evidence type="ECO:0000256" key="5">
    <source>
        <dbReference type="ARBA" id="ARBA00017036"/>
    </source>
</evidence>
<feature type="compositionally biased region" description="Basic and acidic residues" evidence="10">
    <location>
        <begin position="179"/>
        <end position="198"/>
    </location>
</feature>
<evidence type="ECO:0000256" key="3">
    <source>
        <dbReference type="ARBA" id="ARBA00004496"/>
    </source>
</evidence>
<dbReference type="Pfam" id="PF08574">
    <property type="entry name" value="Iwr1"/>
    <property type="match status" value="1"/>
</dbReference>
<proteinExistence type="inferred from homology"/>
<evidence type="ECO:0000256" key="10">
    <source>
        <dbReference type="SAM" id="MobiDB-lite"/>
    </source>
</evidence>
<protein>
    <recommendedName>
        <fullName evidence="5">Probable RNA polymerase II nuclear localization protein SLC7A6OS</fullName>
    </recommendedName>
</protein>
<comment type="similarity">
    <text evidence="4">Belongs to the IWR1/SLC7A6OS family.</text>
</comment>
<feature type="region of interest" description="Disordered" evidence="10">
    <location>
        <begin position="171"/>
        <end position="198"/>
    </location>
</feature>
<feature type="compositionally biased region" description="Acidic residues" evidence="10">
    <location>
        <begin position="319"/>
        <end position="331"/>
    </location>
</feature>
<dbReference type="GO" id="GO:0005634">
    <property type="term" value="C:nucleus"/>
    <property type="evidence" value="ECO:0007669"/>
    <property type="project" value="UniProtKB-SubCell"/>
</dbReference>
<dbReference type="EMBL" id="JAOTOJ010000015">
    <property type="protein sequence ID" value="KAK9392847.1"/>
    <property type="molecule type" value="Genomic_DNA"/>
</dbReference>
<evidence type="ECO:0000313" key="12">
    <source>
        <dbReference type="EMBL" id="KAK9392847.1"/>
    </source>
</evidence>